<keyword evidence="1" id="KW-0812">Transmembrane</keyword>
<sequence>MNGEPTPSAPAGGVAPFPRVALAGRCPRCGQGALFRGLLDVAPSCTVCGLDLSQQDAGDGPAVAAIFLLGALTVIGAFLVEFRLEPPFWVHLVLWPLVLLPGSVLTMRIAKAALIWAQWRHRAAGMR</sequence>
<evidence type="ECO:0000256" key="1">
    <source>
        <dbReference type="SAM" id="Phobius"/>
    </source>
</evidence>
<keyword evidence="3" id="KW-1185">Reference proteome</keyword>
<dbReference type="EMBL" id="QGNA01000001">
    <property type="protein sequence ID" value="PWS37863.1"/>
    <property type="molecule type" value="Genomic_DNA"/>
</dbReference>
<dbReference type="InterPro" id="IPR009325">
    <property type="entry name" value="DUF983"/>
</dbReference>
<accession>A0A317FH00</accession>
<organism evidence="2 3">
    <name type="scientific">Falsiroseomonas bella</name>
    <dbReference type="NCBI Taxonomy" id="2184016"/>
    <lineage>
        <taxon>Bacteria</taxon>
        <taxon>Pseudomonadati</taxon>
        <taxon>Pseudomonadota</taxon>
        <taxon>Alphaproteobacteria</taxon>
        <taxon>Acetobacterales</taxon>
        <taxon>Roseomonadaceae</taxon>
        <taxon>Falsiroseomonas</taxon>
    </lineage>
</organism>
<dbReference type="RefSeq" id="WP_109868485.1">
    <property type="nucleotide sequence ID" value="NZ_QGNA01000001.1"/>
</dbReference>
<dbReference type="Proteomes" id="UP000245765">
    <property type="component" value="Unassembled WGS sequence"/>
</dbReference>
<dbReference type="Pfam" id="PF06170">
    <property type="entry name" value="DUF983"/>
    <property type="match status" value="1"/>
</dbReference>
<proteinExistence type="predicted"/>
<feature type="transmembrane region" description="Helical" evidence="1">
    <location>
        <begin position="92"/>
        <end position="117"/>
    </location>
</feature>
<feature type="transmembrane region" description="Helical" evidence="1">
    <location>
        <begin position="62"/>
        <end position="80"/>
    </location>
</feature>
<evidence type="ECO:0000313" key="2">
    <source>
        <dbReference type="EMBL" id="PWS37863.1"/>
    </source>
</evidence>
<evidence type="ECO:0008006" key="4">
    <source>
        <dbReference type="Google" id="ProtNLM"/>
    </source>
</evidence>
<comment type="caution">
    <text evidence="2">The sequence shown here is derived from an EMBL/GenBank/DDBJ whole genome shotgun (WGS) entry which is preliminary data.</text>
</comment>
<name>A0A317FH00_9PROT</name>
<gene>
    <name evidence="2" type="ORF">DFH01_00670</name>
</gene>
<reference evidence="3" key="1">
    <citation type="submission" date="2018-05" db="EMBL/GenBank/DDBJ databases">
        <authorList>
            <person name="Du Z."/>
            <person name="Wang X."/>
        </authorList>
    </citation>
    <scope>NUCLEOTIDE SEQUENCE [LARGE SCALE GENOMIC DNA]</scope>
    <source>
        <strain evidence="3">CQN31</strain>
    </source>
</reference>
<evidence type="ECO:0000313" key="3">
    <source>
        <dbReference type="Proteomes" id="UP000245765"/>
    </source>
</evidence>
<protein>
    <recommendedName>
        <fullName evidence="4">DUF983 domain-containing protein</fullName>
    </recommendedName>
</protein>
<dbReference type="OrthoDB" id="9799456at2"/>
<keyword evidence="1" id="KW-1133">Transmembrane helix</keyword>
<dbReference type="AlphaFoldDB" id="A0A317FH00"/>
<keyword evidence="1" id="KW-0472">Membrane</keyword>